<evidence type="ECO:0000313" key="18">
    <source>
        <dbReference type="EMBL" id="KAF7282908.1"/>
    </source>
</evidence>
<dbReference type="SUPFAM" id="SSF56112">
    <property type="entry name" value="Protein kinase-like (PK-like)"/>
    <property type="match status" value="1"/>
</dbReference>
<evidence type="ECO:0000256" key="12">
    <source>
        <dbReference type="ARBA" id="ARBA00047559"/>
    </source>
</evidence>
<dbReference type="InterPro" id="IPR046873">
    <property type="entry name" value="HisK-N-like"/>
</dbReference>
<dbReference type="InterPro" id="IPR025136">
    <property type="entry name" value="MAP3K_TRAF-bd"/>
</dbReference>
<proteinExistence type="inferred from homology"/>
<evidence type="ECO:0000256" key="7">
    <source>
        <dbReference type="ARBA" id="ARBA00022741"/>
    </source>
</evidence>
<dbReference type="InterPro" id="IPR000719">
    <property type="entry name" value="Prot_kinase_dom"/>
</dbReference>
<feature type="region of interest" description="Disordered" evidence="16">
    <location>
        <begin position="894"/>
        <end position="918"/>
    </location>
</feature>
<keyword evidence="6" id="KW-0479">Metal-binding</keyword>
<dbReference type="InterPro" id="IPR046872">
    <property type="entry name" value="DRHyd-ASK"/>
</dbReference>
<gene>
    <name evidence="18" type="ORF">GWI33_001810</name>
</gene>
<evidence type="ECO:0000256" key="10">
    <source>
        <dbReference type="ARBA" id="ARBA00022842"/>
    </source>
</evidence>
<keyword evidence="4" id="KW-0723">Serine/threonine-protein kinase</keyword>
<dbReference type="Proteomes" id="UP000625711">
    <property type="component" value="Unassembled WGS sequence"/>
</dbReference>
<comment type="cofactor">
    <cofactor evidence="1">
        <name>Mg(2+)</name>
        <dbReference type="ChEBI" id="CHEBI:18420"/>
    </cofactor>
</comment>
<dbReference type="InterPro" id="IPR008271">
    <property type="entry name" value="Ser/Thr_kinase_AS"/>
</dbReference>
<keyword evidence="19" id="KW-1185">Reference proteome</keyword>
<feature type="domain" description="Protein kinase" evidence="17">
    <location>
        <begin position="614"/>
        <end position="871"/>
    </location>
</feature>
<keyword evidence="11 15" id="KW-0175">Coiled coil</keyword>
<evidence type="ECO:0000256" key="1">
    <source>
        <dbReference type="ARBA" id="ARBA00001946"/>
    </source>
</evidence>
<feature type="binding site" evidence="14">
    <location>
        <position position="643"/>
    </location>
    <ligand>
        <name>ATP</name>
        <dbReference type="ChEBI" id="CHEBI:30616"/>
    </ligand>
</feature>
<dbReference type="GO" id="GO:0005524">
    <property type="term" value="F:ATP binding"/>
    <property type="evidence" value="ECO:0007669"/>
    <property type="project" value="UniProtKB-UniRule"/>
</dbReference>
<dbReference type="SMART" id="SM00220">
    <property type="entry name" value="S_TKc"/>
    <property type="match status" value="1"/>
</dbReference>
<evidence type="ECO:0000256" key="4">
    <source>
        <dbReference type="ARBA" id="ARBA00022527"/>
    </source>
</evidence>
<evidence type="ECO:0000256" key="5">
    <source>
        <dbReference type="ARBA" id="ARBA00022679"/>
    </source>
</evidence>
<dbReference type="PROSITE" id="PS00107">
    <property type="entry name" value="PROTEIN_KINASE_ATP"/>
    <property type="match status" value="1"/>
</dbReference>
<dbReference type="PROSITE" id="PS00108">
    <property type="entry name" value="PROTEIN_KINASE_ST"/>
    <property type="match status" value="1"/>
</dbReference>
<reference evidence="18" key="1">
    <citation type="submission" date="2020-08" db="EMBL/GenBank/DDBJ databases">
        <title>Genome sequencing and assembly of the red palm weevil Rhynchophorus ferrugineus.</title>
        <authorList>
            <person name="Dias G.B."/>
            <person name="Bergman C.M."/>
            <person name="Manee M."/>
        </authorList>
    </citation>
    <scope>NUCLEOTIDE SEQUENCE</scope>
    <source>
        <strain evidence="18">AA-2017</strain>
        <tissue evidence="18">Whole larva</tissue>
    </source>
</reference>
<evidence type="ECO:0000256" key="11">
    <source>
        <dbReference type="ARBA" id="ARBA00023054"/>
    </source>
</evidence>
<sequence>MPLIPTVTETDSECRSVTDSVGSQSDISTHTMQSSSTMTKSRMDVVCIIDVFKNEMNLLHRKKALDEVRIACNLVGANLNHIQFEKLDFGETNVITGFYDADVVIIDISRTEQQATLMYQLGVRESFNMRQNILIYNHTDDETTLKLKLSCSNYTFISYKLSEASGLVISLSDHGEESNELLHQKLKKLLQEVEIQSKAHMKEKFLADLKAINEQKSGPEKKEALENIVNRLLDPNLLSGDVVLNVLLSFRDIQGYESMIHLVEGLKTIPAGKRCINSYITFLYAFALNRRKNEGDREKALRVCIDALAKKENHFPDMLCLCGRIYKDKFTESNYSDQESLNQAIRWYKRGFEVQPNEYAGINAATLLVINGEELGKSSDLQHIAIVLNTLIGKKGSLSSLKDYWDVATFFEISLLAQNYSNAIQAAEYMFRLKPPDWYLKSTIGNIQLIDRFRKKKEEDISAEEQIFYFWMDFFTEAIKSPSEVPSGERFPCLILEPSKEYMPSHVWINLGVEPQTLQVVNECLKKLKNSCTEIHDWEFPADDIRSVTLNTQDDRSLFLYVIAISDCFQIFFPSEACRSVFHKRLMNLLNYQERPLEPEPPQPIRYEYDKDEQGKKKILGKGTYGVVYAALDLNKQVKIAVKEVPEKNLGAVQPLHEEIRVHSQLRHKNIVQYLGSLSEDGYFKIFMEQVPGGSLSALLRSKWGSLQKNEITMASYTKHILEGLKYLHSHRIVHRDIKGDNVLVNTYSGVVKISDFGTSKRLIGLSPSTQTFTGTIQYMAPEVIDRGQRGYGAPADIWSLGCTVVEMATGQPPFIELGSPQAALFKVGYHKAHPEIPQLSEKATNFILRCFESNPDKRATAAQLLEDSFLGDRKKVRPNTEFNRSVSVPVDKVYPSISSGHSSAPNQTPTTPETDYNHHSRALPRIQMPTDFSFGSLLSTPSLDCSESGLDSNAERRNSGTLLSPETEGADTDGFYLLRKDSQRRTTLAKVLTNDANKICELWLQKIKDKYLGETVLTLDHLHKILDGLKNYVTNQFPSIVENTIKQVKEELDYDSAAIHQLQFAIYLYQESVNEVLRLHTIKPHWMFALDNLVRSGVQATITVLSPELGENLATQGSVDTSKSSKTNESFDMGDHSLVHLKDDHSRPCQERIEQINKNLLKEVHELKQQIEMLKMQFQSDVLEEEAEEDSRLASWLQGLGISDISQKKVLSQGYTLEEVLQDITREDLKRLNLLGAYELRIWKAIKQFRGNNGKKLLNGIMDSTGTY</sequence>
<dbReference type="PANTHER" id="PTHR11584">
    <property type="entry name" value="SERINE/THREONINE PROTEIN KINASE"/>
    <property type="match status" value="1"/>
</dbReference>
<keyword evidence="9 14" id="KW-0067">ATP-binding</keyword>
<evidence type="ECO:0000259" key="17">
    <source>
        <dbReference type="PROSITE" id="PS50011"/>
    </source>
</evidence>
<evidence type="ECO:0000256" key="15">
    <source>
        <dbReference type="SAM" id="Coils"/>
    </source>
</evidence>
<dbReference type="OrthoDB" id="275301at2759"/>
<feature type="region of interest" description="Disordered" evidence="16">
    <location>
        <begin position="946"/>
        <end position="969"/>
    </location>
</feature>
<dbReference type="InterPro" id="IPR011009">
    <property type="entry name" value="Kinase-like_dom_sf"/>
</dbReference>
<dbReference type="GO" id="GO:0004709">
    <property type="term" value="F:MAP kinase kinase kinase activity"/>
    <property type="evidence" value="ECO:0007669"/>
    <property type="project" value="UniProtKB-EC"/>
</dbReference>
<keyword evidence="7 14" id="KW-0547">Nucleotide-binding</keyword>
<organism evidence="18 19">
    <name type="scientific">Rhynchophorus ferrugineus</name>
    <name type="common">Red palm weevil</name>
    <name type="synonym">Curculio ferrugineus</name>
    <dbReference type="NCBI Taxonomy" id="354439"/>
    <lineage>
        <taxon>Eukaryota</taxon>
        <taxon>Metazoa</taxon>
        <taxon>Ecdysozoa</taxon>
        <taxon>Arthropoda</taxon>
        <taxon>Hexapoda</taxon>
        <taxon>Insecta</taxon>
        <taxon>Pterygota</taxon>
        <taxon>Neoptera</taxon>
        <taxon>Endopterygota</taxon>
        <taxon>Coleoptera</taxon>
        <taxon>Polyphaga</taxon>
        <taxon>Cucujiformia</taxon>
        <taxon>Curculionidae</taxon>
        <taxon>Dryophthorinae</taxon>
        <taxon>Rhynchophorus</taxon>
    </lineage>
</organism>
<dbReference type="Pfam" id="PF20309">
    <property type="entry name" value="DRHyd-ASK"/>
    <property type="match status" value="1"/>
</dbReference>
<dbReference type="Pfam" id="PF00069">
    <property type="entry name" value="Pkinase"/>
    <property type="match status" value="1"/>
</dbReference>
<name>A0A834ISB7_RHYFE</name>
<evidence type="ECO:0000256" key="13">
    <source>
        <dbReference type="ARBA" id="ARBA00048329"/>
    </source>
</evidence>
<comment type="caution">
    <text evidence="18">The sequence shown here is derived from an EMBL/GenBank/DDBJ whole genome shotgun (WGS) entry which is preliminary data.</text>
</comment>
<keyword evidence="5" id="KW-0808">Transferase</keyword>
<evidence type="ECO:0000256" key="14">
    <source>
        <dbReference type="PROSITE-ProRule" id="PRU10141"/>
    </source>
</evidence>
<evidence type="ECO:0000256" key="9">
    <source>
        <dbReference type="ARBA" id="ARBA00022840"/>
    </source>
</evidence>
<keyword evidence="10" id="KW-0460">Magnesium</keyword>
<evidence type="ECO:0000313" key="19">
    <source>
        <dbReference type="Proteomes" id="UP000625711"/>
    </source>
</evidence>
<dbReference type="PANTHER" id="PTHR11584:SF394">
    <property type="entry name" value="APOPTOTIC SIGNAL-REGULATING KINASE 1, ISOFORM C"/>
    <property type="match status" value="1"/>
</dbReference>
<comment type="catalytic activity">
    <reaction evidence="12">
        <text>L-threonyl-[protein] + ATP = O-phospho-L-threonyl-[protein] + ADP + H(+)</text>
        <dbReference type="Rhea" id="RHEA:46608"/>
        <dbReference type="Rhea" id="RHEA-COMP:11060"/>
        <dbReference type="Rhea" id="RHEA-COMP:11605"/>
        <dbReference type="ChEBI" id="CHEBI:15378"/>
        <dbReference type="ChEBI" id="CHEBI:30013"/>
        <dbReference type="ChEBI" id="CHEBI:30616"/>
        <dbReference type="ChEBI" id="CHEBI:61977"/>
        <dbReference type="ChEBI" id="CHEBI:456216"/>
        <dbReference type="EC" id="2.7.11.25"/>
    </reaction>
</comment>
<dbReference type="InterPro" id="IPR013761">
    <property type="entry name" value="SAM/pointed_sf"/>
</dbReference>
<keyword evidence="8" id="KW-0418">Kinase</keyword>
<evidence type="ECO:0000256" key="8">
    <source>
        <dbReference type="ARBA" id="ARBA00022777"/>
    </source>
</evidence>
<dbReference type="Pfam" id="PF13281">
    <property type="entry name" value="MAP3K_TRAF_bd"/>
    <property type="match status" value="1"/>
</dbReference>
<dbReference type="PROSITE" id="PS50011">
    <property type="entry name" value="PROTEIN_KINASE_DOM"/>
    <property type="match status" value="1"/>
</dbReference>
<accession>A0A834ISB7</accession>
<dbReference type="Pfam" id="PF19039">
    <property type="entry name" value="ASK_PH"/>
    <property type="match status" value="1"/>
</dbReference>
<dbReference type="GO" id="GO:0046872">
    <property type="term" value="F:metal ion binding"/>
    <property type="evidence" value="ECO:0007669"/>
    <property type="project" value="UniProtKB-KW"/>
</dbReference>
<dbReference type="Pfam" id="PF20302">
    <property type="entry name" value="HisK-N-like"/>
    <property type="match status" value="1"/>
</dbReference>
<dbReference type="AlphaFoldDB" id="A0A834ISB7"/>
<evidence type="ECO:0000256" key="3">
    <source>
        <dbReference type="ARBA" id="ARBA00012406"/>
    </source>
</evidence>
<feature type="coiled-coil region" evidence="15">
    <location>
        <begin position="1151"/>
        <end position="1178"/>
    </location>
</feature>
<feature type="compositionally biased region" description="Polar residues" evidence="16">
    <location>
        <begin position="897"/>
        <end position="915"/>
    </location>
</feature>
<dbReference type="InterPro" id="IPR017441">
    <property type="entry name" value="Protein_kinase_ATP_BS"/>
</dbReference>
<comment type="similarity">
    <text evidence="2">Belongs to the protein kinase superfamily. STE Ser/Thr protein kinase family. MAP kinase kinase kinase subfamily.</text>
</comment>
<dbReference type="InterPro" id="IPR043969">
    <property type="entry name" value="MAP3K_PH"/>
</dbReference>
<evidence type="ECO:0000256" key="6">
    <source>
        <dbReference type="ARBA" id="ARBA00022723"/>
    </source>
</evidence>
<dbReference type="EC" id="2.7.11.25" evidence="3"/>
<dbReference type="Gene3D" id="3.30.200.20">
    <property type="entry name" value="Phosphorylase Kinase, domain 1"/>
    <property type="match status" value="1"/>
</dbReference>
<evidence type="ECO:0000256" key="2">
    <source>
        <dbReference type="ARBA" id="ARBA00006529"/>
    </source>
</evidence>
<comment type="catalytic activity">
    <reaction evidence="13">
        <text>L-seryl-[protein] + ATP = O-phospho-L-seryl-[protein] + ADP + H(+)</text>
        <dbReference type="Rhea" id="RHEA:17989"/>
        <dbReference type="Rhea" id="RHEA-COMP:9863"/>
        <dbReference type="Rhea" id="RHEA-COMP:11604"/>
        <dbReference type="ChEBI" id="CHEBI:15378"/>
        <dbReference type="ChEBI" id="CHEBI:29999"/>
        <dbReference type="ChEBI" id="CHEBI:30616"/>
        <dbReference type="ChEBI" id="CHEBI:83421"/>
        <dbReference type="ChEBI" id="CHEBI:456216"/>
        <dbReference type="EC" id="2.7.11.25"/>
    </reaction>
</comment>
<protein>
    <recommendedName>
        <fullName evidence="3">mitogen-activated protein kinase kinase kinase</fullName>
        <ecNumber evidence="3">2.7.11.25</ecNumber>
    </recommendedName>
</protein>
<evidence type="ECO:0000256" key="16">
    <source>
        <dbReference type="SAM" id="MobiDB-lite"/>
    </source>
</evidence>
<dbReference type="SUPFAM" id="SSF47769">
    <property type="entry name" value="SAM/Pointed domain"/>
    <property type="match status" value="1"/>
</dbReference>
<dbReference type="Gene3D" id="1.10.150.50">
    <property type="entry name" value="Transcription Factor, Ets-1"/>
    <property type="match status" value="1"/>
</dbReference>
<dbReference type="EMBL" id="JAACXV010000151">
    <property type="protein sequence ID" value="KAF7282908.1"/>
    <property type="molecule type" value="Genomic_DNA"/>
</dbReference>
<dbReference type="Gene3D" id="1.10.510.10">
    <property type="entry name" value="Transferase(Phosphotransferase) domain 1"/>
    <property type="match status" value="1"/>
</dbReference>